<dbReference type="AlphaFoldDB" id="A0A3M7RLT3"/>
<keyword evidence="2" id="KW-1185">Reference proteome</keyword>
<dbReference type="EMBL" id="REGN01003150">
    <property type="protein sequence ID" value="RNA24268.1"/>
    <property type="molecule type" value="Genomic_DNA"/>
</dbReference>
<gene>
    <name evidence="1" type="ORF">BpHYR1_001787</name>
</gene>
<name>A0A3M7RLT3_BRAPC</name>
<accession>A0A3M7RLT3</accession>
<comment type="caution">
    <text evidence="1">The sequence shown here is derived from an EMBL/GenBank/DDBJ whole genome shotgun (WGS) entry which is preliminary data.</text>
</comment>
<dbReference type="Proteomes" id="UP000276133">
    <property type="component" value="Unassembled WGS sequence"/>
</dbReference>
<sequence length="93" mass="10692">MFTGPYALISLKRNVSDPKFDSEICCAYKKKDKNKSRNEIKNFKGVVRFSTISLNVRILLDFEEKTTINENASLILIGDSQKNLKLCSVYQIR</sequence>
<evidence type="ECO:0000313" key="1">
    <source>
        <dbReference type="EMBL" id="RNA24268.1"/>
    </source>
</evidence>
<protein>
    <submittedName>
        <fullName evidence="1">Uncharacterized protein</fullName>
    </submittedName>
</protein>
<reference evidence="1 2" key="1">
    <citation type="journal article" date="2018" name="Sci. Rep.">
        <title>Genomic signatures of local adaptation to the degree of environmental predictability in rotifers.</title>
        <authorList>
            <person name="Franch-Gras L."/>
            <person name="Hahn C."/>
            <person name="Garcia-Roger E.M."/>
            <person name="Carmona M.J."/>
            <person name="Serra M."/>
            <person name="Gomez A."/>
        </authorList>
    </citation>
    <scope>NUCLEOTIDE SEQUENCE [LARGE SCALE GENOMIC DNA]</scope>
    <source>
        <strain evidence="1">HYR1</strain>
    </source>
</reference>
<organism evidence="1 2">
    <name type="scientific">Brachionus plicatilis</name>
    <name type="common">Marine rotifer</name>
    <name type="synonym">Brachionus muelleri</name>
    <dbReference type="NCBI Taxonomy" id="10195"/>
    <lineage>
        <taxon>Eukaryota</taxon>
        <taxon>Metazoa</taxon>
        <taxon>Spiralia</taxon>
        <taxon>Gnathifera</taxon>
        <taxon>Rotifera</taxon>
        <taxon>Eurotatoria</taxon>
        <taxon>Monogononta</taxon>
        <taxon>Pseudotrocha</taxon>
        <taxon>Ploima</taxon>
        <taxon>Brachionidae</taxon>
        <taxon>Brachionus</taxon>
    </lineage>
</organism>
<proteinExistence type="predicted"/>
<evidence type="ECO:0000313" key="2">
    <source>
        <dbReference type="Proteomes" id="UP000276133"/>
    </source>
</evidence>